<evidence type="ECO:0000313" key="5">
    <source>
        <dbReference type="Proteomes" id="UP001151760"/>
    </source>
</evidence>
<evidence type="ECO:0000313" key="4">
    <source>
        <dbReference type="EMBL" id="GJS50839.1"/>
    </source>
</evidence>
<feature type="region of interest" description="Disordered" evidence="3">
    <location>
        <begin position="128"/>
        <end position="147"/>
    </location>
</feature>
<sequence>MDSRECSRVLIVCIGIGEIVQSPYMVNLKDAIINTLTLMLEAVADQKLWIRHAYFRVPGANNDINVLYGFPLFDDVLVDRALEAPFVVKGKTYNKDYYLAGDIYPTWATFVQTYSIARDEKTMKFKRVQESGEGESKKPQRHKSGTQALREIRRLQKTVNLIVSAAPFI</sequence>
<accession>A0ABQ4WDA7</accession>
<evidence type="ECO:0000256" key="1">
    <source>
        <dbReference type="ARBA" id="ARBA00010343"/>
    </source>
</evidence>
<gene>
    <name evidence="4" type="ORF">Tco_0624201</name>
</gene>
<organism evidence="4 5">
    <name type="scientific">Tanacetum coccineum</name>
    <dbReference type="NCBI Taxonomy" id="301880"/>
    <lineage>
        <taxon>Eukaryota</taxon>
        <taxon>Viridiplantae</taxon>
        <taxon>Streptophyta</taxon>
        <taxon>Embryophyta</taxon>
        <taxon>Tracheophyta</taxon>
        <taxon>Spermatophyta</taxon>
        <taxon>Magnoliopsida</taxon>
        <taxon>eudicotyledons</taxon>
        <taxon>Gunneridae</taxon>
        <taxon>Pentapetalae</taxon>
        <taxon>asterids</taxon>
        <taxon>campanulids</taxon>
        <taxon>Asterales</taxon>
        <taxon>Asteraceae</taxon>
        <taxon>Asteroideae</taxon>
        <taxon>Anthemideae</taxon>
        <taxon>Anthemidinae</taxon>
        <taxon>Tanacetum</taxon>
    </lineage>
</organism>
<dbReference type="Gene3D" id="1.10.20.10">
    <property type="entry name" value="Histone, subunit A"/>
    <property type="match status" value="1"/>
</dbReference>
<dbReference type="Pfam" id="PF04827">
    <property type="entry name" value="Plant_tran"/>
    <property type="match status" value="1"/>
</dbReference>
<protein>
    <submittedName>
        <fullName evidence="4">Probable arabinosyltransferase ARAD1</fullName>
    </submittedName>
</protein>
<dbReference type="InterPro" id="IPR000164">
    <property type="entry name" value="Histone_H3/CENP-A"/>
</dbReference>
<evidence type="ECO:0000256" key="3">
    <source>
        <dbReference type="SAM" id="MobiDB-lite"/>
    </source>
</evidence>
<feature type="compositionally biased region" description="Basic and acidic residues" evidence="3">
    <location>
        <begin position="128"/>
        <end position="138"/>
    </location>
</feature>
<comment type="caution">
    <text evidence="4">The sequence shown here is derived from an EMBL/GenBank/DDBJ whole genome shotgun (WGS) entry which is preliminary data.</text>
</comment>
<reference evidence="4" key="1">
    <citation type="journal article" date="2022" name="Int. J. Mol. Sci.">
        <title>Draft Genome of Tanacetum Coccineum: Genomic Comparison of Closely Related Tanacetum-Family Plants.</title>
        <authorList>
            <person name="Yamashiro T."/>
            <person name="Shiraishi A."/>
            <person name="Nakayama K."/>
            <person name="Satake H."/>
        </authorList>
    </citation>
    <scope>NUCLEOTIDE SEQUENCE</scope>
</reference>
<proteinExistence type="inferred from homology"/>
<evidence type="ECO:0000256" key="2">
    <source>
        <dbReference type="ARBA" id="ARBA00022990"/>
    </source>
</evidence>
<keyword evidence="5" id="KW-1185">Reference proteome</keyword>
<name>A0ABQ4WDA7_9ASTR</name>
<dbReference type="PANTHER" id="PTHR47150">
    <property type="entry name" value="OS12G0169200 PROTEIN"/>
    <property type="match status" value="1"/>
</dbReference>
<dbReference type="Proteomes" id="UP001151760">
    <property type="component" value="Unassembled WGS sequence"/>
</dbReference>
<dbReference type="EMBL" id="BQNB010008544">
    <property type="protein sequence ID" value="GJS50839.1"/>
    <property type="molecule type" value="Genomic_DNA"/>
</dbReference>
<reference evidence="4" key="2">
    <citation type="submission" date="2022-01" db="EMBL/GenBank/DDBJ databases">
        <authorList>
            <person name="Yamashiro T."/>
            <person name="Shiraishi A."/>
            <person name="Satake H."/>
            <person name="Nakayama K."/>
        </authorList>
    </citation>
    <scope>NUCLEOTIDE SEQUENCE</scope>
</reference>
<keyword evidence="2" id="KW-0007">Acetylation</keyword>
<dbReference type="InterPro" id="IPR006912">
    <property type="entry name" value="Harbinger_derived_prot"/>
</dbReference>
<comment type="similarity">
    <text evidence="1">Belongs to the histone H3 family.</text>
</comment>
<dbReference type="InterPro" id="IPR009072">
    <property type="entry name" value="Histone-fold"/>
</dbReference>
<dbReference type="PANTHER" id="PTHR47150:SF4">
    <property type="entry name" value="HARBINGER TRANSPOSASE-DERIVED PROTEIN-RELATED"/>
    <property type="match status" value="1"/>
</dbReference>
<dbReference type="PRINTS" id="PR00622">
    <property type="entry name" value="HISTONEH3"/>
</dbReference>